<comment type="caution">
    <text evidence="4">The sequence shown here is derived from an EMBL/GenBank/DDBJ whole genome shotgun (WGS) entry which is preliminary data.</text>
</comment>
<dbReference type="RefSeq" id="WP_282585090.1">
    <property type="nucleotide sequence ID" value="NZ_JAMOIM010000006.1"/>
</dbReference>
<dbReference type="AlphaFoldDB" id="A0AA41YV67"/>
<proteinExistence type="inferred from homology"/>
<evidence type="ECO:0000256" key="2">
    <source>
        <dbReference type="ARBA" id="ARBA00023186"/>
    </source>
</evidence>
<dbReference type="GO" id="GO:0016151">
    <property type="term" value="F:nickel cation binding"/>
    <property type="evidence" value="ECO:0007669"/>
    <property type="project" value="UniProtKB-UniRule"/>
</dbReference>
<gene>
    <name evidence="3" type="primary">ureD</name>
    <name evidence="4" type="ORF">M8523_11915</name>
</gene>
<dbReference type="GO" id="GO:0005737">
    <property type="term" value="C:cytoplasm"/>
    <property type="evidence" value="ECO:0007669"/>
    <property type="project" value="UniProtKB-SubCell"/>
</dbReference>
<evidence type="ECO:0000256" key="1">
    <source>
        <dbReference type="ARBA" id="ARBA00007177"/>
    </source>
</evidence>
<dbReference type="Pfam" id="PF01774">
    <property type="entry name" value="UreD"/>
    <property type="match status" value="1"/>
</dbReference>
<reference evidence="4" key="1">
    <citation type="submission" date="2022-05" db="EMBL/GenBank/DDBJ databases">
        <authorList>
            <person name="Pankratov T."/>
        </authorList>
    </citation>
    <scope>NUCLEOTIDE SEQUENCE</scope>
    <source>
        <strain evidence="4">BP6-180914</strain>
    </source>
</reference>
<comment type="subunit">
    <text evidence="3">UreD, UreF and UreG form a complex that acts as a GTP-hydrolysis-dependent molecular chaperone, activating the urease apoprotein by helping to assemble the nickel containing metallocenter of UreC. The UreE protein probably delivers the nickel.</text>
</comment>
<evidence type="ECO:0000313" key="4">
    <source>
        <dbReference type="EMBL" id="MCW6508724.1"/>
    </source>
</evidence>
<keyword evidence="3" id="KW-0963">Cytoplasm</keyword>
<dbReference type="PANTHER" id="PTHR33643:SF1">
    <property type="entry name" value="UREASE ACCESSORY PROTEIN D"/>
    <property type="match status" value="1"/>
</dbReference>
<dbReference type="InterPro" id="IPR002669">
    <property type="entry name" value="UreD"/>
</dbReference>
<keyword evidence="2 3" id="KW-0143">Chaperone</keyword>
<protein>
    <recommendedName>
        <fullName evidence="3">Urease accessory protein UreD</fullName>
    </recommendedName>
</protein>
<comment type="subcellular location">
    <subcellularLocation>
        <location evidence="3">Cytoplasm</location>
    </subcellularLocation>
</comment>
<comment type="function">
    <text evidence="3">Required for maturation of urease via the functional incorporation of the urease nickel metallocenter.</text>
</comment>
<keyword evidence="3" id="KW-0996">Nickel insertion</keyword>
<comment type="similarity">
    <text evidence="1 3">Belongs to the UreD family.</text>
</comment>
<organism evidence="4 5">
    <name type="scientific">Lichenifustis flavocetrariae</name>
    <dbReference type="NCBI Taxonomy" id="2949735"/>
    <lineage>
        <taxon>Bacteria</taxon>
        <taxon>Pseudomonadati</taxon>
        <taxon>Pseudomonadota</taxon>
        <taxon>Alphaproteobacteria</taxon>
        <taxon>Hyphomicrobiales</taxon>
        <taxon>Lichenihabitantaceae</taxon>
        <taxon>Lichenifustis</taxon>
    </lineage>
</organism>
<dbReference type="Proteomes" id="UP001165667">
    <property type="component" value="Unassembled WGS sequence"/>
</dbReference>
<name>A0AA41YV67_9HYPH</name>
<sequence>MTLLPQLQDAIPPNRAEGVLRARFARHGGRTRAMTCHEAGGLRLRFPKVDQAHEPDCEAVCINTGGGMVGGDRARLSFGCDPGAAVSLTTQSAEKIYRSTGALTKVEVSLDVASQGCLEWLPQETILFDQVRLSRTLDIAMRADASLLMVEMLVFGRLAMGETVRSGELHDRWRIRRDGRLLFAEDLRLAGDIASTLDRPALGGGARALATLLFVAPQAESMLDPVRAALAGTEAESGASAWNGLLSFRALSPSPERLRRTIVTVLEILRGRAVPRVWQ</sequence>
<dbReference type="HAMAP" id="MF_01384">
    <property type="entry name" value="UreD"/>
    <property type="match status" value="1"/>
</dbReference>
<keyword evidence="5" id="KW-1185">Reference proteome</keyword>
<dbReference type="PANTHER" id="PTHR33643">
    <property type="entry name" value="UREASE ACCESSORY PROTEIN D"/>
    <property type="match status" value="1"/>
</dbReference>
<dbReference type="EMBL" id="JAMOIM010000006">
    <property type="protein sequence ID" value="MCW6508724.1"/>
    <property type="molecule type" value="Genomic_DNA"/>
</dbReference>
<evidence type="ECO:0000256" key="3">
    <source>
        <dbReference type="HAMAP-Rule" id="MF_01384"/>
    </source>
</evidence>
<accession>A0AA41YV67</accession>
<evidence type="ECO:0000313" key="5">
    <source>
        <dbReference type="Proteomes" id="UP001165667"/>
    </source>
</evidence>